<dbReference type="Gene3D" id="1.25.10.10">
    <property type="entry name" value="Leucine-rich Repeat Variant"/>
    <property type="match status" value="1"/>
</dbReference>
<keyword evidence="4" id="KW-1185">Reference proteome</keyword>
<evidence type="ECO:0000313" key="3">
    <source>
        <dbReference type="EMBL" id="ETO23378.1"/>
    </source>
</evidence>
<accession>X6NBZ0</accession>
<evidence type="ECO:0000313" key="4">
    <source>
        <dbReference type="Proteomes" id="UP000023152"/>
    </source>
</evidence>
<dbReference type="OrthoDB" id="46159at2759"/>
<dbReference type="PANTHER" id="PTHR21567:SF9">
    <property type="entry name" value="CLIP-ASSOCIATING PROTEIN"/>
    <property type="match status" value="1"/>
</dbReference>
<evidence type="ECO:0000259" key="2">
    <source>
        <dbReference type="Pfam" id="PF12348"/>
    </source>
</evidence>
<dbReference type="PANTHER" id="PTHR21567">
    <property type="entry name" value="CLASP"/>
    <property type="match status" value="1"/>
</dbReference>
<evidence type="ECO:0000256" key="1">
    <source>
        <dbReference type="SAM" id="Coils"/>
    </source>
</evidence>
<organism evidence="3 4">
    <name type="scientific">Reticulomyxa filosa</name>
    <dbReference type="NCBI Taxonomy" id="46433"/>
    <lineage>
        <taxon>Eukaryota</taxon>
        <taxon>Sar</taxon>
        <taxon>Rhizaria</taxon>
        <taxon>Retaria</taxon>
        <taxon>Foraminifera</taxon>
        <taxon>Monothalamids</taxon>
        <taxon>Reticulomyxidae</taxon>
        <taxon>Reticulomyxa</taxon>
    </lineage>
</organism>
<dbReference type="InterPro" id="IPR024395">
    <property type="entry name" value="CLASP_N_dom"/>
</dbReference>
<comment type="caution">
    <text evidence="3">The sequence shown here is derived from an EMBL/GenBank/DDBJ whole genome shotgun (WGS) entry which is preliminary data.</text>
</comment>
<gene>
    <name evidence="3" type="ORF">RFI_13806</name>
</gene>
<feature type="domain" description="CLASP N-terminal" evidence="2">
    <location>
        <begin position="170"/>
        <end position="322"/>
    </location>
</feature>
<protein>
    <recommendedName>
        <fullName evidence="2">CLASP N-terminal domain-containing protein</fullName>
    </recommendedName>
</protein>
<dbReference type="InterPro" id="IPR011989">
    <property type="entry name" value="ARM-like"/>
</dbReference>
<feature type="coiled-coil region" evidence="1">
    <location>
        <begin position="17"/>
        <end position="44"/>
    </location>
</feature>
<dbReference type="EMBL" id="ASPP01009992">
    <property type="protein sequence ID" value="ETO23378.1"/>
    <property type="molecule type" value="Genomic_DNA"/>
</dbReference>
<dbReference type="OMA" id="HSANICV"/>
<name>X6NBZ0_RETFI</name>
<dbReference type="GO" id="GO:0000226">
    <property type="term" value="P:microtubule cytoskeleton organization"/>
    <property type="evidence" value="ECO:0007669"/>
    <property type="project" value="TreeGrafter"/>
</dbReference>
<reference evidence="3 4" key="1">
    <citation type="journal article" date="2013" name="Curr. Biol.">
        <title>The Genome of the Foraminiferan Reticulomyxa filosa.</title>
        <authorList>
            <person name="Glockner G."/>
            <person name="Hulsmann N."/>
            <person name="Schleicher M."/>
            <person name="Noegel A.A."/>
            <person name="Eichinger L."/>
            <person name="Gallinger C."/>
            <person name="Pawlowski J."/>
            <person name="Sierra R."/>
            <person name="Euteneuer U."/>
            <person name="Pillet L."/>
            <person name="Moustafa A."/>
            <person name="Platzer M."/>
            <person name="Groth M."/>
            <person name="Szafranski K."/>
            <person name="Schliwa M."/>
        </authorList>
    </citation>
    <scope>NUCLEOTIDE SEQUENCE [LARGE SCALE GENOMIC DNA]</scope>
</reference>
<dbReference type="GO" id="GO:0008017">
    <property type="term" value="F:microtubule binding"/>
    <property type="evidence" value="ECO:0007669"/>
    <property type="project" value="TreeGrafter"/>
</dbReference>
<dbReference type="Proteomes" id="UP000023152">
    <property type="component" value="Unassembled WGS sequence"/>
</dbReference>
<proteinExistence type="predicted"/>
<sequence length="527" mass="59206">MSREKDQNEEDTLRLNYDVVAATEEELEEKLERLRGTVSNVENDWTERVSAMHEICGILRFIGLEGNNERKKRLYKIFWSELWLMREGLCAQILDLRSMVVKEVCQMLCYISMQTSANQRVRKSNSNGGVGNGLLSEKDSGDNMKKYELSNILKSEKEKESEMDEMNPFGMVVDCVLPNLLKVTVVSTLIMSHSANICVRCLLKNTVVNKGIYAIIEGIKVSLQKKNKKKNIGLCRESDRNSSLRVRCMEYVQLLLEVHVHCFANNNIQAYWNDILNCIQNGIIDANESVRLVSRRAVWALSRIDYGKVSDMITRLDAANQKRVWKEQNEYQPFPPPVGKGHQTDRRGIRNLNANSNVSSSVNASTSIGIKTRSNSNSMLLGESKSGSNSSSNLNSGGNVSALLSIASNMNVNINSSNNRSQAAALVIRTDDSPHQPQSASSNHVQRQLSLFSSMLQRKPIAEKEHTMNSEILSTAVKHKNKSKPSMYPTARRISIGNSEKAVEEKLGLLTRVGPMRFSLSDVKMRK</sequence>
<dbReference type="GO" id="GO:0005881">
    <property type="term" value="C:cytoplasmic microtubule"/>
    <property type="evidence" value="ECO:0007669"/>
    <property type="project" value="TreeGrafter"/>
</dbReference>
<dbReference type="Pfam" id="PF12348">
    <property type="entry name" value="CLASP_N"/>
    <property type="match status" value="1"/>
</dbReference>
<keyword evidence="1" id="KW-0175">Coiled coil</keyword>
<dbReference type="AlphaFoldDB" id="X6NBZ0"/>